<evidence type="ECO:0000256" key="1">
    <source>
        <dbReference type="SAM" id="MobiDB-lite"/>
    </source>
</evidence>
<reference evidence="2 3" key="1">
    <citation type="submission" date="2008-07" db="EMBL/GenBank/DDBJ databases">
        <authorList>
            <person name="El-Sayed N."/>
            <person name="Caler E."/>
            <person name="Inman J."/>
            <person name="Amedeo P."/>
            <person name="Hass B."/>
            <person name="Wortman J."/>
        </authorList>
    </citation>
    <scope>NUCLEOTIDE SEQUENCE [LARGE SCALE GENOMIC DNA]</scope>
    <source>
        <strain evidence="3">ATCC 50983 / TXsc</strain>
    </source>
</reference>
<protein>
    <submittedName>
        <fullName evidence="2">Uncharacterized protein</fullName>
    </submittedName>
</protein>
<feature type="region of interest" description="Disordered" evidence="1">
    <location>
        <begin position="279"/>
        <end position="349"/>
    </location>
</feature>
<dbReference type="OrthoDB" id="445404at2759"/>
<feature type="compositionally biased region" description="Basic and acidic residues" evidence="1">
    <location>
        <begin position="340"/>
        <end position="349"/>
    </location>
</feature>
<evidence type="ECO:0000313" key="3">
    <source>
        <dbReference type="Proteomes" id="UP000007800"/>
    </source>
</evidence>
<proteinExistence type="predicted"/>
<dbReference type="GeneID" id="9053206"/>
<dbReference type="AlphaFoldDB" id="C5KEE6"/>
<feature type="compositionally biased region" description="Basic and acidic residues" evidence="1">
    <location>
        <begin position="317"/>
        <end position="331"/>
    </location>
</feature>
<dbReference type="EMBL" id="GG672330">
    <property type="protein sequence ID" value="EER17084.1"/>
    <property type="molecule type" value="Genomic_DNA"/>
</dbReference>
<dbReference type="OMA" id="VHADEFC"/>
<dbReference type="SUPFAM" id="SSF56784">
    <property type="entry name" value="HAD-like"/>
    <property type="match status" value="1"/>
</dbReference>
<feature type="compositionally biased region" description="Polar residues" evidence="1">
    <location>
        <begin position="43"/>
        <end position="56"/>
    </location>
</feature>
<dbReference type="CDD" id="cd01427">
    <property type="entry name" value="HAD_like"/>
    <property type="match status" value="1"/>
</dbReference>
<dbReference type="InParanoid" id="C5KEE6"/>
<feature type="region of interest" description="Disordered" evidence="1">
    <location>
        <begin position="43"/>
        <end position="73"/>
    </location>
</feature>
<dbReference type="Proteomes" id="UP000007800">
    <property type="component" value="Unassembled WGS sequence"/>
</dbReference>
<organism evidence="3">
    <name type="scientific">Perkinsus marinus (strain ATCC 50983 / TXsc)</name>
    <dbReference type="NCBI Taxonomy" id="423536"/>
    <lineage>
        <taxon>Eukaryota</taxon>
        <taxon>Sar</taxon>
        <taxon>Alveolata</taxon>
        <taxon>Perkinsozoa</taxon>
        <taxon>Perkinsea</taxon>
        <taxon>Perkinsida</taxon>
        <taxon>Perkinsidae</taxon>
        <taxon>Perkinsus</taxon>
    </lineage>
</organism>
<keyword evidence="3" id="KW-1185">Reference proteome</keyword>
<name>C5KEE6_PERM5</name>
<feature type="region of interest" description="Disordered" evidence="1">
    <location>
        <begin position="1"/>
        <end position="27"/>
    </location>
</feature>
<gene>
    <name evidence="2" type="ORF">Pmar_PMAR009518</name>
</gene>
<evidence type="ECO:0000313" key="2">
    <source>
        <dbReference type="EMBL" id="EER17084.1"/>
    </source>
</evidence>
<accession>C5KEE6</accession>
<dbReference type="PANTHER" id="PTHR38899:SF1">
    <property type="entry name" value="PROTEIN KINASE"/>
    <property type="match status" value="1"/>
</dbReference>
<dbReference type="PANTHER" id="PTHR38899">
    <property type="entry name" value="DOMAIN OOKINETE PROTEIN, PUTATIVE-RELATED"/>
    <property type="match status" value="1"/>
</dbReference>
<sequence length="349" mass="38699">MSEISKMAFPPSSLSQSVAEPAAPEQRDSLYASRMVASDCPSINLSKQSQARNPATTRAVGSDGNQNELDRRSSCRSLPETAVIFDWDDTLLPSSFVTNPREPFAEKLAAARLLQTQVLKLLGRALSLSHRYVFILTSSGPGWVQQSCMLYYPQVLPLLSKVTIVHADEFCREFAMVNLQFRQYCNSGYCRSPKLASVLAILPALQPEPQRVVLIGDQYADVSIAEALRQRGGDIRTCLFAVEPTARELGRELEWLLDGDMFGRLCVDNELRQRNFALKRSSGTSERSTEDGGSERSSSFSSETDHLGEDPSMGCDALKREAEHIDEEKSRRCVSTGVTEEVHRGEDLP</sequence>
<dbReference type="InterPro" id="IPR036412">
    <property type="entry name" value="HAD-like_sf"/>
</dbReference>
<dbReference type="RefSeq" id="XP_002785288.1">
    <property type="nucleotide sequence ID" value="XM_002785242.1"/>
</dbReference>